<dbReference type="EMBL" id="DUZY01000003">
    <property type="protein sequence ID" value="DAD33215.1"/>
    <property type="molecule type" value="Genomic_DNA"/>
</dbReference>
<protein>
    <submittedName>
        <fullName evidence="2">Uncharacterized protein</fullName>
    </submittedName>
</protein>
<keyword evidence="1" id="KW-0472">Membrane</keyword>
<gene>
    <name evidence="2" type="ORF">HUJ06_012066</name>
</gene>
<evidence type="ECO:0000313" key="3">
    <source>
        <dbReference type="Proteomes" id="UP000607653"/>
    </source>
</evidence>
<keyword evidence="1" id="KW-1133">Transmembrane helix</keyword>
<evidence type="ECO:0000256" key="1">
    <source>
        <dbReference type="SAM" id="Phobius"/>
    </source>
</evidence>
<sequence>MGLCKYIKPTPNKCLNSVIIFGLCYAICSCKIMSAFLESSNFKLQDLVKPELQTLNRWWHFEKSLKPSSVGNKVNLQELPK</sequence>
<dbReference type="PROSITE" id="PS51257">
    <property type="entry name" value="PROKAR_LIPOPROTEIN"/>
    <property type="match status" value="1"/>
</dbReference>
<organism evidence="2 3">
    <name type="scientific">Nelumbo nucifera</name>
    <name type="common">Sacred lotus</name>
    <dbReference type="NCBI Taxonomy" id="4432"/>
    <lineage>
        <taxon>Eukaryota</taxon>
        <taxon>Viridiplantae</taxon>
        <taxon>Streptophyta</taxon>
        <taxon>Embryophyta</taxon>
        <taxon>Tracheophyta</taxon>
        <taxon>Spermatophyta</taxon>
        <taxon>Magnoliopsida</taxon>
        <taxon>Proteales</taxon>
        <taxon>Nelumbonaceae</taxon>
        <taxon>Nelumbo</taxon>
    </lineage>
</organism>
<reference evidence="2 3" key="1">
    <citation type="journal article" date="2020" name="Mol. Biol. Evol.">
        <title>Distinct Expression and Methylation Patterns for Genes with Different Fates following a Single Whole-Genome Duplication in Flowering Plants.</title>
        <authorList>
            <person name="Shi T."/>
            <person name="Rahmani R.S."/>
            <person name="Gugger P.F."/>
            <person name="Wang M."/>
            <person name="Li H."/>
            <person name="Zhang Y."/>
            <person name="Li Z."/>
            <person name="Wang Q."/>
            <person name="Van de Peer Y."/>
            <person name="Marchal K."/>
            <person name="Chen J."/>
        </authorList>
    </citation>
    <scope>NUCLEOTIDE SEQUENCE [LARGE SCALE GENOMIC DNA]</scope>
    <source>
        <tissue evidence="2">Leaf</tissue>
    </source>
</reference>
<dbReference type="Proteomes" id="UP000607653">
    <property type="component" value="Unassembled WGS sequence"/>
</dbReference>
<feature type="transmembrane region" description="Helical" evidence="1">
    <location>
        <begin position="18"/>
        <end position="37"/>
    </location>
</feature>
<dbReference type="AlphaFoldDB" id="A0A822YQA6"/>
<comment type="caution">
    <text evidence="2">The sequence shown here is derived from an EMBL/GenBank/DDBJ whole genome shotgun (WGS) entry which is preliminary data.</text>
</comment>
<name>A0A822YQA6_NELNU</name>
<keyword evidence="3" id="KW-1185">Reference proteome</keyword>
<proteinExistence type="predicted"/>
<keyword evidence="1" id="KW-0812">Transmembrane</keyword>
<evidence type="ECO:0000313" key="2">
    <source>
        <dbReference type="EMBL" id="DAD33215.1"/>
    </source>
</evidence>
<accession>A0A822YQA6</accession>